<evidence type="ECO:0000259" key="1">
    <source>
        <dbReference type="Pfam" id="PF01872"/>
    </source>
</evidence>
<dbReference type="GO" id="GO:0008703">
    <property type="term" value="F:5-amino-6-(5-phosphoribosylamino)uracil reductase activity"/>
    <property type="evidence" value="ECO:0007669"/>
    <property type="project" value="InterPro"/>
</dbReference>
<sequence>MHQPAQMSAELSDPGRALALWNTLAPHRGSDGEHPVRATFITALDGAVTAGGASAGLGTDMDQAVFHGMRARAGTILVGAATARHEGYGPATVLPALSHLRSQDAPAAVWMVSRALRREDVDHIAGAKKAASEDAGPMSLVVPDVGAESELRSYAASCGVDVRLVPGDLDGFLPGAVDLARRENDGEIDCEGGPHLLEALLRAGLLDELVLSMSPHLYFPADVHLLPRPSGADMHSWQRRLRVVSAFSSDDGGLYTRWTVDADA</sequence>
<dbReference type="Proteomes" id="UP000776650">
    <property type="component" value="Unassembled WGS sequence"/>
</dbReference>
<dbReference type="EMBL" id="DYXM01000215">
    <property type="protein sequence ID" value="HJE91519.1"/>
    <property type="molecule type" value="Genomic_DNA"/>
</dbReference>
<dbReference type="Pfam" id="PF01872">
    <property type="entry name" value="RibD_C"/>
    <property type="match status" value="1"/>
</dbReference>
<organism evidence="2 3">
    <name type="scientific">Dietzia timorensis</name>
    <dbReference type="NCBI Taxonomy" id="499555"/>
    <lineage>
        <taxon>Bacteria</taxon>
        <taxon>Bacillati</taxon>
        <taxon>Actinomycetota</taxon>
        <taxon>Actinomycetes</taxon>
        <taxon>Mycobacteriales</taxon>
        <taxon>Dietziaceae</taxon>
        <taxon>Dietzia</taxon>
    </lineage>
</organism>
<evidence type="ECO:0000313" key="3">
    <source>
        <dbReference type="Proteomes" id="UP000776650"/>
    </source>
</evidence>
<accession>A0A921JYT0</accession>
<gene>
    <name evidence="2" type="ORF">K8V11_10970</name>
</gene>
<protein>
    <submittedName>
        <fullName evidence="2">Dihydrofolate reductase family protein</fullName>
    </submittedName>
</protein>
<name>A0A921JYT0_9ACTN</name>
<feature type="domain" description="Bacterial bifunctional deaminase-reductase C-terminal" evidence="1">
    <location>
        <begin position="36"/>
        <end position="216"/>
    </location>
</feature>
<reference evidence="2" key="1">
    <citation type="journal article" date="2021" name="PeerJ">
        <title>Extensive microbial diversity within the chicken gut microbiome revealed by metagenomics and culture.</title>
        <authorList>
            <person name="Gilroy R."/>
            <person name="Ravi A."/>
            <person name="Getino M."/>
            <person name="Pursley I."/>
            <person name="Horton D.L."/>
            <person name="Alikhan N.F."/>
            <person name="Baker D."/>
            <person name="Gharbi K."/>
            <person name="Hall N."/>
            <person name="Watson M."/>
            <person name="Adriaenssens E.M."/>
            <person name="Foster-Nyarko E."/>
            <person name="Jarju S."/>
            <person name="Secka A."/>
            <person name="Antonio M."/>
            <person name="Oren A."/>
            <person name="Chaudhuri R.R."/>
            <person name="La Ragione R."/>
            <person name="Hildebrand F."/>
            <person name="Pallen M.J."/>
        </authorList>
    </citation>
    <scope>NUCLEOTIDE SEQUENCE</scope>
    <source>
        <strain evidence="2">ChiGjej1B1-18357</strain>
    </source>
</reference>
<dbReference type="RefSeq" id="WP_303913966.1">
    <property type="nucleotide sequence ID" value="NZ_DYXM01000215.1"/>
</dbReference>
<comment type="caution">
    <text evidence="2">The sequence shown here is derived from an EMBL/GenBank/DDBJ whole genome shotgun (WGS) entry which is preliminary data.</text>
</comment>
<dbReference type="GO" id="GO:0009231">
    <property type="term" value="P:riboflavin biosynthetic process"/>
    <property type="evidence" value="ECO:0007669"/>
    <property type="project" value="InterPro"/>
</dbReference>
<dbReference type="InterPro" id="IPR002734">
    <property type="entry name" value="RibDG_C"/>
</dbReference>
<dbReference type="Gene3D" id="3.40.430.10">
    <property type="entry name" value="Dihydrofolate Reductase, subunit A"/>
    <property type="match status" value="1"/>
</dbReference>
<dbReference type="InterPro" id="IPR024072">
    <property type="entry name" value="DHFR-like_dom_sf"/>
</dbReference>
<evidence type="ECO:0000313" key="2">
    <source>
        <dbReference type="EMBL" id="HJE91519.1"/>
    </source>
</evidence>
<dbReference type="AlphaFoldDB" id="A0A921JYT0"/>
<dbReference type="SUPFAM" id="SSF53597">
    <property type="entry name" value="Dihydrofolate reductase-like"/>
    <property type="match status" value="1"/>
</dbReference>
<reference evidence="2" key="2">
    <citation type="submission" date="2021-09" db="EMBL/GenBank/DDBJ databases">
        <authorList>
            <person name="Gilroy R."/>
        </authorList>
    </citation>
    <scope>NUCLEOTIDE SEQUENCE</scope>
    <source>
        <strain evidence="2">ChiGjej1B1-18357</strain>
    </source>
</reference>
<proteinExistence type="predicted"/>